<dbReference type="GO" id="GO:0003700">
    <property type="term" value="F:DNA-binding transcription factor activity"/>
    <property type="evidence" value="ECO:0007669"/>
    <property type="project" value="TreeGrafter"/>
</dbReference>
<evidence type="ECO:0000256" key="2">
    <source>
        <dbReference type="PROSITE-ProRule" id="PRU00335"/>
    </source>
</evidence>
<dbReference type="Proteomes" id="UP000256345">
    <property type="component" value="Unassembled WGS sequence"/>
</dbReference>
<reference evidence="5 7" key="1">
    <citation type="submission" date="2015-05" db="EMBL/GenBank/DDBJ databases">
        <title>Genome assembly of Archangium gephyra DSM 2261.</title>
        <authorList>
            <person name="Sharma G."/>
            <person name="Subramanian S."/>
        </authorList>
    </citation>
    <scope>NUCLEOTIDE SEQUENCE [LARGE SCALE GENOMIC DNA]</scope>
    <source>
        <strain evidence="5 7">DSM 2261</strain>
    </source>
</reference>
<dbReference type="KEGG" id="age:AA314_09811"/>
<dbReference type="Proteomes" id="UP000035579">
    <property type="component" value="Chromosome"/>
</dbReference>
<dbReference type="Pfam" id="PF00440">
    <property type="entry name" value="TetR_N"/>
    <property type="match status" value="1"/>
</dbReference>
<dbReference type="SUPFAM" id="SSF46689">
    <property type="entry name" value="Homeodomain-like"/>
    <property type="match status" value="1"/>
</dbReference>
<organism evidence="5 7">
    <name type="scientific">Archangium gephyra</name>
    <dbReference type="NCBI Taxonomy" id="48"/>
    <lineage>
        <taxon>Bacteria</taxon>
        <taxon>Pseudomonadati</taxon>
        <taxon>Myxococcota</taxon>
        <taxon>Myxococcia</taxon>
        <taxon>Myxococcales</taxon>
        <taxon>Cystobacterineae</taxon>
        <taxon>Archangiaceae</taxon>
        <taxon>Archangium</taxon>
    </lineage>
</organism>
<feature type="DNA-binding region" description="H-T-H motif" evidence="2">
    <location>
        <begin position="48"/>
        <end position="67"/>
    </location>
</feature>
<dbReference type="PANTHER" id="PTHR30055:SF226">
    <property type="entry name" value="HTH-TYPE TRANSCRIPTIONAL REGULATOR PKSA"/>
    <property type="match status" value="1"/>
</dbReference>
<dbReference type="PRINTS" id="PR00455">
    <property type="entry name" value="HTHTETR"/>
</dbReference>
<reference evidence="6 8" key="2">
    <citation type="submission" date="2018-08" db="EMBL/GenBank/DDBJ databases">
        <title>Genomic Encyclopedia of Archaeal and Bacterial Type Strains, Phase II (KMG-II): from individual species to whole genera.</title>
        <authorList>
            <person name="Goeker M."/>
        </authorList>
    </citation>
    <scope>NUCLEOTIDE SEQUENCE [LARGE SCALE GENOMIC DNA]</scope>
    <source>
        <strain evidence="6 8">DSM 2261</strain>
    </source>
</reference>
<proteinExistence type="predicted"/>
<evidence type="ECO:0000256" key="3">
    <source>
        <dbReference type="SAM" id="MobiDB-lite"/>
    </source>
</evidence>
<dbReference type="InterPro" id="IPR009057">
    <property type="entry name" value="Homeodomain-like_sf"/>
</dbReference>
<dbReference type="SUPFAM" id="SSF48498">
    <property type="entry name" value="Tetracyclin repressor-like, C-terminal domain"/>
    <property type="match status" value="1"/>
</dbReference>
<dbReference type="InterPro" id="IPR001647">
    <property type="entry name" value="HTH_TetR"/>
</dbReference>
<dbReference type="Pfam" id="PF17932">
    <property type="entry name" value="TetR_C_24"/>
    <property type="match status" value="1"/>
</dbReference>
<name>A0AAC8QIQ3_9BACT</name>
<dbReference type="GO" id="GO:0000976">
    <property type="term" value="F:transcription cis-regulatory region binding"/>
    <property type="evidence" value="ECO:0007669"/>
    <property type="project" value="TreeGrafter"/>
</dbReference>
<keyword evidence="8" id="KW-1185">Reference proteome</keyword>
<dbReference type="EMBL" id="QUMU01000007">
    <property type="protein sequence ID" value="REG29917.1"/>
    <property type="molecule type" value="Genomic_DNA"/>
</dbReference>
<feature type="domain" description="HTH tetR-type" evidence="4">
    <location>
        <begin position="25"/>
        <end position="85"/>
    </location>
</feature>
<dbReference type="InterPro" id="IPR036271">
    <property type="entry name" value="Tet_transcr_reg_TetR-rel_C_sf"/>
</dbReference>
<evidence type="ECO:0000313" key="8">
    <source>
        <dbReference type="Proteomes" id="UP000256345"/>
    </source>
</evidence>
<dbReference type="PANTHER" id="PTHR30055">
    <property type="entry name" value="HTH-TYPE TRANSCRIPTIONAL REGULATOR RUTR"/>
    <property type="match status" value="1"/>
</dbReference>
<dbReference type="InterPro" id="IPR050109">
    <property type="entry name" value="HTH-type_TetR-like_transc_reg"/>
</dbReference>
<evidence type="ECO:0000313" key="6">
    <source>
        <dbReference type="EMBL" id="REG29917.1"/>
    </source>
</evidence>
<dbReference type="AlphaFoldDB" id="A0AAC8QIQ3"/>
<evidence type="ECO:0000259" key="4">
    <source>
        <dbReference type="PROSITE" id="PS50977"/>
    </source>
</evidence>
<evidence type="ECO:0000313" key="7">
    <source>
        <dbReference type="Proteomes" id="UP000035579"/>
    </source>
</evidence>
<sequence>MVISRKGSARPKAAEAPGLRERNKQEKLERIREAARELFAEKGFAETTTREIAERAGVGTGTLFLYARTKEELLMLVLAERVEAVQEERFRTLPTQAPLLEQLLHVFEGFFRLYAKDPGLARMFIRELLFMEPGPSGERMQLERAFAARLAGLVAAARERGEVAEDVDLEMAGFNFFSLYLTTLMGWLSGALGPGDSWRPMLERAFALQLKGLGPGAGTSGGNKRRRS</sequence>
<dbReference type="Gene3D" id="1.10.357.10">
    <property type="entry name" value="Tetracycline Repressor, domain 2"/>
    <property type="match status" value="1"/>
</dbReference>
<dbReference type="PROSITE" id="PS50977">
    <property type="entry name" value="HTH_TETR_2"/>
    <property type="match status" value="1"/>
</dbReference>
<gene>
    <name evidence="5" type="ORF">AA314_09811</name>
    <name evidence="6" type="ORF">ATI61_107614</name>
</gene>
<evidence type="ECO:0000313" key="5">
    <source>
        <dbReference type="EMBL" id="AKJ08185.1"/>
    </source>
</evidence>
<dbReference type="InterPro" id="IPR041490">
    <property type="entry name" value="KstR2_TetR_C"/>
</dbReference>
<protein>
    <submittedName>
        <fullName evidence="6">TetR family transcriptional regulator</fullName>
    </submittedName>
    <submittedName>
        <fullName evidence="5">Transcriptional regulator, TetR family</fullName>
    </submittedName>
</protein>
<feature type="region of interest" description="Disordered" evidence="3">
    <location>
        <begin position="1"/>
        <end position="26"/>
    </location>
</feature>
<dbReference type="EMBL" id="CP011509">
    <property type="protein sequence ID" value="AKJ08185.1"/>
    <property type="molecule type" value="Genomic_DNA"/>
</dbReference>
<dbReference type="RefSeq" id="WP_047861013.1">
    <property type="nucleotide sequence ID" value="NZ_CP011509.1"/>
</dbReference>
<evidence type="ECO:0000256" key="1">
    <source>
        <dbReference type="ARBA" id="ARBA00023125"/>
    </source>
</evidence>
<accession>A0AAC8QIQ3</accession>
<keyword evidence="1 2" id="KW-0238">DNA-binding</keyword>